<sequence>MSNSLLPLFFLKFGQKDNLESLQSGKLYMKNFNYFINLEEETGIRGQGDRDETEFSLKIESFTLRKIETDEVFLSGTAERTKLFSKEDGTKPVFCMAYFTLSDLEIVNQTDDYVESVVKFSEEMKVTFGESVLLISAGDFINHVETTLQAKGIEIGHGKANYVDFSTTLTDRISSHFNQEVTRFFWKDTFFNYQKEYRIVLPDIDVEIDLGDMSSFMNIVPVDHLLSGRIVYRLRYQ</sequence>
<name>A0ABQ1FJN1_9BACL</name>
<reference evidence="2" key="1">
    <citation type="journal article" date="2019" name="Int. J. Syst. Evol. Microbiol.">
        <title>The Global Catalogue of Microorganisms (GCM) 10K type strain sequencing project: providing services to taxonomists for standard genome sequencing and annotation.</title>
        <authorList>
            <consortium name="The Broad Institute Genomics Platform"/>
            <consortium name="The Broad Institute Genome Sequencing Center for Infectious Disease"/>
            <person name="Wu L."/>
            <person name="Ma J."/>
        </authorList>
    </citation>
    <scope>NUCLEOTIDE SEQUENCE [LARGE SCALE GENOMIC DNA]</scope>
    <source>
        <strain evidence="2">CGMCC 1.15043</strain>
    </source>
</reference>
<accession>A0ABQ1FJN1</accession>
<organism evidence="1 2">
    <name type="scientific">Paenibacillus marchantiophytorum</name>
    <dbReference type="NCBI Taxonomy" id="1619310"/>
    <lineage>
        <taxon>Bacteria</taxon>
        <taxon>Bacillati</taxon>
        <taxon>Bacillota</taxon>
        <taxon>Bacilli</taxon>
        <taxon>Bacillales</taxon>
        <taxon>Paenibacillaceae</taxon>
        <taxon>Paenibacillus</taxon>
    </lineage>
</organism>
<evidence type="ECO:0000313" key="2">
    <source>
        <dbReference type="Proteomes" id="UP000615455"/>
    </source>
</evidence>
<proteinExistence type="predicted"/>
<protein>
    <submittedName>
        <fullName evidence="1">Uncharacterized protein</fullName>
    </submittedName>
</protein>
<keyword evidence="2" id="KW-1185">Reference proteome</keyword>
<dbReference type="Proteomes" id="UP000615455">
    <property type="component" value="Unassembled WGS sequence"/>
</dbReference>
<comment type="caution">
    <text evidence="1">The sequence shown here is derived from an EMBL/GenBank/DDBJ whole genome shotgun (WGS) entry which is preliminary data.</text>
</comment>
<dbReference type="RefSeq" id="WP_189020538.1">
    <property type="nucleotide sequence ID" value="NZ_BMHE01000078.1"/>
</dbReference>
<evidence type="ECO:0000313" key="1">
    <source>
        <dbReference type="EMBL" id="GGA14901.1"/>
    </source>
</evidence>
<gene>
    <name evidence="1" type="ORF">GCM10008018_69720</name>
</gene>
<dbReference type="EMBL" id="BMHE01000078">
    <property type="protein sequence ID" value="GGA14901.1"/>
    <property type="molecule type" value="Genomic_DNA"/>
</dbReference>